<name>A0A4S2N348_9PEZI</name>
<feature type="region of interest" description="Disordered" evidence="1">
    <location>
        <begin position="23"/>
        <end position="45"/>
    </location>
</feature>
<feature type="compositionally biased region" description="Pro residues" evidence="1">
    <location>
        <begin position="23"/>
        <end position="32"/>
    </location>
</feature>
<keyword evidence="3" id="KW-1185">Reference proteome</keyword>
<reference evidence="2 3" key="1">
    <citation type="submission" date="2019-04" db="EMBL/GenBank/DDBJ databases">
        <title>Comparative genomics and transcriptomics to analyze fruiting body development in filamentous ascomycetes.</title>
        <authorList>
            <consortium name="DOE Joint Genome Institute"/>
            <person name="Lutkenhaus R."/>
            <person name="Traeger S."/>
            <person name="Breuer J."/>
            <person name="Kuo A."/>
            <person name="Lipzen A."/>
            <person name="Pangilinan J."/>
            <person name="Dilworth D."/>
            <person name="Sandor L."/>
            <person name="Poggeler S."/>
            <person name="Barry K."/>
            <person name="Grigoriev I.V."/>
            <person name="Nowrousian M."/>
        </authorList>
    </citation>
    <scope>NUCLEOTIDE SEQUENCE [LARGE SCALE GENOMIC DNA]</scope>
    <source>
        <strain evidence="2 3">CBS 389.68</strain>
    </source>
</reference>
<dbReference type="AlphaFoldDB" id="A0A4S2N348"/>
<evidence type="ECO:0000313" key="3">
    <source>
        <dbReference type="Proteomes" id="UP000298138"/>
    </source>
</evidence>
<protein>
    <submittedName>
        <fullName evidence="2">Uncharacterized protein</fullName>
    </submittedName>
</protein>
<accession>A0A4S2N348</accession>
<proteinExistence type="predicted"/>
<gene>
    <name evidence="2" type="ORF">EX30DRAFT_393231</name>
</gene>
<evidence type="ECO:0000313" key="2">
    <source>
        <dbReference type="EMBL" id="TGZ83662.1"/>
    </source>
</evidence>
<evidence type="ECO:0000256" key="1">
    <source>
        <dbReference type="SAM" id="MobiDB-lite"/>
    </source>
</evidence>
<dbReference type="InParanoid" id="A0A4S2N348"/>
<dbReference type="Proteomes" id="UP000298138">
    <property type="component" value="Unassembled WGS sequence"/>
</dbReference>
<organism evidence="2 3">
    <name type="scientific">Ascodesmis nigricans</name>
    <dbReference type="NCBI Taxonomy" id="341454"/>
    <lineage>
        <taxon>Eukaryota</taxon>
        <taxon>Fungi</taxon>
        <taxon>Dikarya</taxon>
        <taxon>Ascomycota</taxon>
        <taxon>Pezizomycotina</taxon>
        <taxon>Pezizomycetes</taxon>
        <taxon>Pezizales</taxon>
        <taxon>Ascodesmidaceae</taxon>
        <taxon>Ascodesmis</taxon>
    </lineage>
</organism>
<feature type="non-terminal residue" evidence="2">
    <location>
        <position position="1"/>
    </location>
</feature>
<dbReference type="EMBL" id="ML220113">
    <property type="protein sequence ID" value="TGZ83662.1"/>
    <property type="molecule type" value="Genomic_DNA"/>
</dbReference>
<sequence length="106" mass="11096">AHQTPASNNLPIGISSIWERLPTAPPLSTPLPPHKHPPTCALSLGHLLPPPSQPIALHRPLLLTPPVFSPPPPPLPLSTAAVLSALPVPSSPRRSARAHQVHGQAL</sequence>